<organism evidence="1 2">
    <name type="scientific">Aurantimonas coralicida</name>
    <dbReference type="NCBI Taxonomy" id="182270"/>
    <lineage>
        <taxon>Bacteria</taxon>
        <taxon>Pseudomonadati</taxon>
        <taxon>Pseudomonadota</taxon>
        <taxon>Alphaproteobacteria</taxon>
        <taxon>Hyphomicrobiales</taxon>
        <taxon>Aurantimonadaceae</taxon>
        <taxon>Aurantimonas</taxon>
    </lineage>
</organism>
<evidence type="ECO:0000313" key="2">
    <source>
        <dbReference type="Proteomes" id="UP000885680"/>
    </source>
</evidence>
<dbReference type="EMBL" id="DRGN01000265">
    <property type="protein sequence ID" value="HEU02178.1"/>
    <property type="molecule type" value="Genomic_DNA"/>
</dbReference>
<accession>A0A9C9TIT1</accession>
<protein>
    <submittedName>
        <fullName evidence="1">Uncharacterized protein</fullName>
    </submittedName>
</protein>
<gene>
    <name evidence="1" type="ORF">ENH89_17985</name>
</gene>
<reference evidence="1" key="1">
    <citation type="journal article" date="2020" name="mSystems">
        <title>Genome- and Community-Level Interaction Insights into Carbon Utilization and Element Cycling Functions of Hydrothermarchaeota in Hydrothermal Sediment.</title>
        <authorList>
            <person name="Zhou Z."/>
            <person name="Liu Y."/>
            <person name="Xu W."/>
            <person name="Pan J."/>
            <person name="Luo Z.H."/>
            <person name="Li M."/>
        </authorList>
    </citation>
    <scope>NUCLEOTIDE SEQUENCE</scope>
    <source>
        <strain evidence="1">HyVt-347</strain>
    </source>
</reference>
<dbReference type="AlphaFoldDB" id="A0A9C9TIT1"/>
<evidence type="ECO:0000313" key="1">
    <source>
        <dbReference type="EMBL" id="HEU02178.1"/>
    </source>
</evidence>
<proteinExistence type="predicted"/>
<sequence length="137" mass="15192">MFSSVAQASGYFWKSVLATMRGENSPALSADCNGLARGMANVPYLWYSRGMEKPTKDFSITATEPLKFSVAAGQVERVVKMTSYPGWRFVTDGFGVSHHVPTNETRLLTNSERATAFAYFCSHCGSNNPRCQCWNDE</sequence>
<dbReference type="Proteomes" id="UP000885680">
    <property type="component" value="Unassembled WGS sequence"/>
</dbReference>
<name>A0A9C9TIT1_9HYPH</name>
<comment type="caution">
    <text evidence="1">The sequence shown here is derived from an EMBL/GenBank/DDBJ whole genome shotgun (WGS) entry which is preliminary data.</text>
</comment>